<gene>
    <name evidence="3" type="ORF">H9870_02185</name>
</gene>
<comment type="caution">
    <text evidence="3">The sequence shown here is derived from an EMBL/GenBank/DDBJ whole genome shotgun (WGS) entry which is preliminary data.</text>
</comment>
<feature type="chain" id="PRO_5039303418" description="Serine hydrolase" evidence="2">
    <location>
        <begin position="26"/>
        <end position="327"/>
    </location>
</feature>
<reference evidence="3" key="2">
    <citation type="submission" date="2021-04" db="EMBL/GenBank/DDBJ databases">
        <authorList>
            <person name="Gilroy R."/>
        </authorList>
    </citation>
    <scope>NUCLEOTIDE SEQUENCE</scope>
    <source>
        <strain evidence="3">CHK32-1732</strain>
    </source>
</reference>
<feature type="region of interest" description="Disordered" evidence="1">
    <location>
        <begin position="39"/>
        <end position="82"/>
    </location>
</feature>
<evidence type="ECO:0008006" key="5">
    <source>
        <dbReference type="Google" id="ProtNLM"/>
    </source>
</evidence>
<dbReference type="PROSITE" id="PS51257">
    <property type="entry name" value="PROKAR_LIPOPROTEIN"/>
    <property type="match status" value="1"/>
</dbReference>
<evidence type="ECO:0000313" key="4">
    <source>
        <dbReference type="Proteomes" id="UP000824190"/>
    </source>
</evidence>
<dbReference type="Proteomes" id="UP000824190">
    <property type="component" value="Unassembled WGS sequence"/>
</dbReference>
<sequence>MMRTSTLRSRTGRGASAAVALLTSAALLTGCVIGDVDQDGGDGGDGGDSAISTESAGGTPQPTTSGAEEDPDSTGSTGDLEVPADLGEVSVAVLDDGKLLTGGSLADGGDFTDAAWSTSKVPLSIAALRHAGDGGDEAAVEQVSGNVRQAITASDNAAADALWDSLGDPATAASQVEDVLAEAGDGAGVTSVPSERPRIEFSAYGQTQWSLGDQARFAARLGCLDSAGPVVEAMGQVDPGQSYGIGRFDDALFKGGWGPGNDGRYLVRQFGLVPGADGTVVPVAVAAVAPDGSYEAAQGVLDDLVEALRDRISGATGVTPPGEQGDC</sequence>
<dbReference type="Gene3D" id="3.40.710.10">
    <property type="entry name" value="DD-peptidase/beta-lactamase superfamily"/>
    <property type="match status" value="1"/>
</dbReference>
<accession>A0A9D1UK83</accession>
<protein>
    <recommendedName>
        <fullName evidence="5">Serine hydrolase</fullName>
    </recommendedName>
</protein>
<dbReference type="SUPFAM" id="SSF56601">
    <property type="entry name" value="beta-lactamase/transpeptidase-like"/>
    <property type="match status" value="1"/>
</dbReference>
<proteinExistence type="predicted"/>
<reference evidence="3" key="1">
    <citation type="journal article" date="2021" name="PeerJ">
        <title>Extensive microbial diversity within the chicken gut microbiome revealed by metagenomics and culture.</title>
        <authorList>
            <person name="Gilroy R."/>
            <person name="Ravi A."/>
            <person name="Getino M."/>
            <person name="Pursley I."/>
            <person name="Horton D.L."/>
            <person name="Alikhan N.F."/>
            <person name="Baker D."/>
            <person name="Gharbi K."/>
            <person name="Hall N."/>
            <person name="Watson M."/>
            <person name="Adriaenssens E.M."/>
            <person name="Foster-Nyarko E."/>
            <person name="Jarju S."/>
            <person name="Secka A."/>
            <person name="Antonio M."/>
            <person name="Oren A."/>
            <person name="Chaudhuri R.R."/>
            <person name="La Ragione R."/>
            <person name="Hildebrand F."/>
            <person name="Pallen M.J."/>
        </authorList>
    </citation>
    <scope>NUCLEOTIDE SEQUENCE</scope>
    <source>
        <strain evidence="3">CHK32-1732</strain>
    </source>
</reference>
<name>A0A9D1UK83_9CORY</name>
<evidence type="ECO:0000313" key="3">
    <source>
        <dbReference type="EMBL" id="HIW90463.1"/>
    </source>
</evidence>
<dbReference type="EMBL" id="DXGC01000018">
    <property type="protein sequence ID" value="HIW90463.1"/>
    <property type="molecule type" value="Genomic_DNA"/>
</dbReference>
<organism evidence="3 4">
    <name type="scientific">Candidatus Corynebacterium avicola</name>
    <dbReference type="NCBI Taxonomy" id="2838527"/>
    <lineage>
        <taxon>Bacteria</taxon>
        <taxon>Bacillati</taxon>
        <taxon>Actinomycetota</taxon>
        <taxon>Actinomycetes</taxon>
        <taxon>Mycobacteriales</taxon>
        <taxon>Corynebacteriaceae</taxon>
        <taxon>Corynebacterium</taxon>
    </lineage>
</organism>
<feature type="signal peptide" evidence="2">
    <location>
        <begin position="1"/>
        <end position="25"/>
    </location>
</feature>
<dbReference type="AlphaFoldDB" id="A0A9D1UK83"/>
<evidence type="ECO:0000256" key="1">
    <source>
        <dbReference type="SAM" id="MobiDB-lite"/>
    </source>
</evidence>
<keyword evidence="2" id="KW-0732">Signal</keyword>
<evidence type="ECO:0000256" key="2">
    <source>
        <dbReference type="SAM" id="SignalP"/>
    </source>
</evidence>
<dbReference type="InterPro" id="IPR012338">
    <property type="entry name" value="Beta-lactam/transpept-like"/>
</dbReference>
<feature type="compositionally biased region" description="Polar residues" evidence="1">
    <location>
        <begin position="50"/>
        <end position="66"/>
    </location>
</feature>